<dbReference type="EMBL" id="JAFFJS010000001">
    <property type="protein sequence ID" value="MBM9432473.1"/>
    <property type="molecule type" value="Genomic_DNA"/>
</dbReference>
<comment type="caution">
    <text evidence="2">The sequence shown here is derived from an EMBL/GenBank/DDBJ whole genome shotgun (WGS) entry which is preliminary data.</text>
</comment>
<dbReference type="Pfam" id="PF13416">
    <property type="entry name" value="SBP_bac_8"/>
    <property type="match status" value="1"/>
</dbReference>
<evidence type="ECO:0000313" key="2">
    <source>
        <dbReference type="EMBL" id="MBM9432473.1"/>
    </source>
</evidence>
<dbReference type="RefSeq" id="WP_187996007.1">
    <property type="nucleotide sequence ID" value="NZ_JACEXG010000001.1"/>
</dbReference>
<dbReference type="PANTHER" id="PTHR30006">
    <property type="entry name" value="THIAMINE-BINDING PERIPLASMIC PROTEIN-RELATED"/>
    <property type="match status" value="1"/>
</dbReference>
<dbReference type="InterPro" id="IPR006059">
    <property type="entry name" value="SBP"/>
</dbReference>
<organism evidence="2 3">
    <name type="scientific">Flaviflexus equikiangi</name>
    <dbReference type="NCBI Taxonomy" id="2758573"/>
    <lineage>
        <taxon>Bacteria</taxon>
        <taxon>Bacillati</taxon>
        <taxon>Actinomycetota</taxon>
        <taxon>Actinomycetes</taxon>
        <taxon>Actinomycetales</taxon>
        <taxon>Actinomycetaceae</taxon>
        <taxon>Flaviflexus</taxon>
    </lineage>
</organism>
<evidence type="ECO:0000313" key="3">
    <source>
        <dbReference type="Proteomes" id="UP000705983"/>
    </source>
</evidence>
<dbReference type="Gene3D" id="3.40.190.10">
    <property type="entry name" value="Periplasmic binding protein-like II"/>
    <property type="match status" value="2"/>
</dbReference>
<evidence type="ECO:0000256" key="1">
    <source>
        <dbReference type="ARBA" id="ARBA00022729"/>
    </source>
</evidence>
<name>A0ABS2TCU0_9ACTO</name>
<dbReference type="SUPFAM" id="SSF53850">
    <property type="entry name" value="Periplasmic binding protein-like II"/>
    <property type="match status" value="1"/>
</dbReference>
<gene>
    <name evidence="2" type="ORF">JVW63_01945</name>
</gene>
<keyword evidence="1" id="KW-0732">Signal</keyword>
<dbReference type="Proteomes" id="UP000705983">
    <property type="component" value="Unassembled WGS sequence"/>
</dbReference>
<reference evidence="3" key="1">
    <citation type="submission" date="2021-02" db="EMBL/GenBank/DDBJ databases">
        <title>Leucobacter sp. CX169.</title>
        <authorList>
            <person name="Cheng Y."/>
        </authorList>
    </citation>
    <scope>NUCLEOTIDE SEQUENCE [LARGE SCALE GENOMIC DNA]</scope>
    <source>
        <strain evidence="3">JY899</strain>
    </source>
</reference>
<dbReference type="PANTHER" id="PTHR30006:SF2">
    <property type="entry name" value="ABC TRANSPORTER SUBSTRATE-BINDING PROTEIN"/>
    <property type="match status" value="1"/>
</dbReference>
<keyword evidence="3" id="KW-1185">Reference proteome</keyword>
<accession>A0ABS2TCU0</accession>
<proteinExistence type="predicted"/>
<sequence length="339" mass="36395">MTLRSRWWRAMMPRIGAGIVLTALAVGVLAQERLTSPDLVVLCSNNVESCVAVVAEYEEMTGADVTVVRMPTTEALARIRVPKDVGEFDVWMGGPADAYTLAANEGLLAVPDIADSSNIPADLKDPDGRWYGIYGGILAFCVAADAQAPRTWEDLPEHDGVVIPNPLTSGTALTMLSVHYERLGSVDAAMAYMARLDDTVLTYTDSGTVPAHVVGSGRADVGVTFGPYCEREQLLGYDVTTVYPLDGTGFEVGAIAVLDESSARAEATRFVTFTISDTGQQIGAAAASQLPVSDRLDIHLTQELEDLDVPIFGRDMVAAGERRTDLITAWVRQVRHGAY</sequence>
<protein>
    <submittedName>
        <fullName evidence="2">Extracellular solute-binding protein</fullName>
    </submittedName>
</protein>